<dbReference type="NCBIfam" id="NF001033">
    <property type="entry name" value="PRK00114.1"/>
    <property type="match status" value="1"/>
</dbReference>
<evidence type="ECO:0000256" key="4">
    <source>
        <dbReference type="ARBA" id="ARBA00023186"/>
    </source>
</evidence>
<dbReference type="InterPro" id="IPR016153">
    <property type="entry name" value="Heat_shock_Hsp33_N"/>
</dbReference>
<evidence type="ECO:0000256" key="1">
    <source>
        <dbReference type="ARBA" id="ARBA00022490"/>
    </source>
</evidence>
<keyword evidence="1" id="KW-0963">Cytoplasm</keyword>
<organism evidence="6 7">
    <name type="scientific">Oleiagrimonas citrea</name>
    <dbReference type="NCBI Taxonomy" id="1665687"/>
    <lineage>
        <taxon>Bacteria</taxon>
        <taxon>Pseudomonadati</taxon>
        <taxon>Pseudomonadota</taxon>
        <taxon>Gammaproteobacteria</taxon>
        <taxon>Lysobacterales</taxon>
        <taxon>Rhodanobacteraceae</taxon>
        <taxon>Oleiagrimonas</taxon>
    </lineage>
</organism>
<dbReference type="RefSeq" id="WP_168608631.1">
    <property type="nucleotide sequence ID" value="NZ_JAAZQD010000002.1"/>
</dbReference>
<dbReference type="GO" id="GO:0044183">
    <property type="term" value="F:protein folding chaperone"/>
    <property type="evidence" value="ECO:0007669"/>
    <property type="project" value="TreeGrafter"/>
</dbReference>
<dbReference type="CDD" id="cd00498">
    <property type="entry name" value="Hsp33"/>
    <property type="match status" value="1"/>
</dbReference>
<accession>A0A846ZKY8</accession>
<comment type="caution">
    <text evidence="6">The sequence shown here is derived from an EMBL/GenBank/DDBJ whole genome shotgun (WGS) entry which is preliminary data.</text>
</comment>
<dbReference type="InterPro" id="IPR000397">
    <property type="entry name" value="Heat_shock_Hsp33"/>
</dbReference>
<dbReference type="Gene3D" id="3.90.1280.10">
    <property type="entry name" value="HSP33 redox switch-like"/>
    <property type="match status" value="1"/>
</dbReference>
<keyword evidence="5" id="KW-0676">Redox-active center</keyword>
<evidence type="ECO:0000256" key="5">
    <source>
        <dbReference type="ARBA" id="ARBA00023284"/>
    </source>
</evidence>
<name>A0A846ZKY8_9GAMM</name>
<dbReference type="PANTHER" id="PTHR30111:SF1">
    <property type="entry name" value="33 KDA CHAPERONIN"/>
    <property type="match status" value="1"/>
</dbReference>
<evidence type="ECO:0000313" key="7">
    <source>
        <dbReference type="Proteomes" id="UP000541636"/>
    </source>
</evidence>
<reference evidence="6 7" key="1">
    <citation type="journal article" date="2017" name="Int. J. Syst. Evol. Microbiol.">
        <title>Oleiagrimonas citrea sp. nov., a marine bacterium isolated from tidal flat sediment and emended description of the genus Oleiagrimonas Fang et al. 2015 and Oleiagrimonas soli.</title>
        <authorList>
            <person name="Yang S.H."/>
            <person name="Seo H.S."/>
            <person name="Seong C.N."/>
            <person name="Kwon K.K."/>
        </authorList>
    </citation>
    <scope>NUCLEOTIDE SEQUENCE [LARGE SCALE GENOMIC DNA]</scope>
    <source>
        <strain evidence="6 7">MEBiC09124</strain>
    </source>
</reference>
<keyword evidence="4" id="KW-0143">Chaperone</keyword>
<dbReference type="AlphaFoldDB" id="A0A846ZKY8"/>
<dbReference type="Pfam" id="PF01430">
    <property type="entry name" value="HSP33"/>
    <property type="match status" value="1"/>
</dbReference>
<dbReference type="GO" id="GO:0051082">
    <property type="term" value="F:unfolded protein binding"/>
    <property type="evidence" value="ECO:0007669"/>
    <property type="project" value="InterPro"/>
</dbReference>
<dbReference type="EMBL" id="JAAZQD010000002">
    <property type="protein sequence ID" value="NKZ38249.1"/>
    <property type="molecule type" value="Genomic_DNA"/>
</dbReference>
<gene>
    <name evidence="6" type="primary">hslO</name>
    <name evidence="6" type="ORF">HF690_04675</name>
</gene>
<protein>
    <submittedName>
        <fullName evidence="6">Hsp33 family molecular chaperone HslO</fullName>
    </submittedName>
</protein>
<keyword evidence="7" id="KW-1185">Reference proteome</keyword>
<dbReference type="SUPFAM" id="SSF118352">
    <property type="entry name" value="HSP33 redox switch-like"/>
    <property type="match status" value="1"/>
</dbReference>
<dbReference type="Gene3D" id="1.10.287.480">
    <property type="entry name" value="helix hairpin bin"/>
    <property type="match status" value="1"/>
</dbReference>
<keyword evidence="2" id="KW-0862">Zinc</keyword>
<dbReference type="SUPFAM" id="SSF64397">
    <property type="entry name" value="Hsp33 domain"/>
    <property type="match status" value="1"/>
</dbReference>
<dbReference type="GO" id="GO:0005737">
    <property type="term" value="C:cytoplasm"/>
    <property type="evidence" value="ECO:0007669"/>
    <property type="project" value="InterPro"/>
</dbReference>
<dbReference type="InterPro" id="IPR016154">
    <property type="entry name" value="Heat_shock_Hsp33_C"/>
</dbReference>
<evidence type="ECO:0000256" key="3">
    <source>
        <dbReference type="ARBA" id="ARBA00023157"/>
    </source>
</evidence>
<evidence type="ECO:0000313" key="6">
    <source>
        <dbReference type="EMBL" id="NKZ38249.1"/>
    </source>
</evidence>
<dbReference type="Proteomes" id="UP000541636">
    <property type="component" value="Unassembled WGS sequence"/>
</dbReference>
<dbReference type="Gene3D" id="3.55.30.10">
    <property type="entry name" value="Hsp33 domain"/>
    <property type="match status" value="1"/>
</dbReference>
<dbReference type="PANTHER" id="PTHR30111">
    <property type="entry name" value="33 KDA CHAPERONIN"/>
    <property type="match status" value="1"/>
</dbReference>
<proteinExistence type="predicted"/>
<dbReference type="GO" id="GO:0042026">
    <property type="term" value="P:protein refolding"/>
    <property type="evidence" value="ECO:0007669"/>
    <property type="project" value="TreeGrafter"/>
</dbReference>
<evidence type="ECO:0000256" key="2">
    <source>
        <dbReference type="ARBA" id="ARBA00022833"/>
    </source>
</evidence>
<keyword evidence="3" id="KW-1015">Disulfide bond</keyword>
<dbReference type="InterPro" id="IPR023212">
    <property type="entry name" value="Hsp33_helix_hairpin_bin_dom_sf"/>
</dbReference>
<sequence length="299" mass="32636">MTEERDVLHRFLLERAGVRGVLVRLNESWSEVAGRADYPQAVRRLLGESLTASALLTGQIKFDGALSLELKSRGDLRLLFTECTDAGRLRGLARHDEAAADHEAIDLSALPGATLAITIGNVETGHRYQGLVPLESAGLGAALEDYFMRSEQLPAHLVLAVGEHGAAGLLLQRMPAEGGTGVQGDADGWDRVQHLTATLSEKELLELPAQTLLYRLYHEENVRVFEPRPLAFGCSCSAQRVEAMLRALGTEEAEAALQANDGEVEVTCEFCAAQYRYDRVDIERVFSEMPDAPASTRSH</sequence>
<dbReference type="PIRSF" id="PIRSF005261">
    <property type="entry name" value="Heat_shock_Hsp33"/>
    <property type="match status" value="1"/>
</dbReference>